<dbReference type="InterPro" id="IPR036526">
    <property type="entry name" value="C-N_Hydrolase_sf"/>
</dbReference>
<dbReference type="GO" id="GO:0009435">
    <property type="term" value="P:NAD+ biosynthetic process"/>
    <property type="evidence" value="ECO:0007669"/>
    <property type="project" value="UniProtKB-UniPathway"/>
</dbReference>
<evidence type="ECO:0000256" key="2">
    <source>
        <dbReference type="ARBA" id="ARBA00022598"/>
    </source>
</evidence>
<sequence>MRIVLAQINNVVGDVDGNIEKIKKVLYKFKDDEIDLVVFSELVISGYPPEDLVLKQSFVEKCWFGLQEIIKITAKYNLGTIVSLPVIEDSKLYCSAALVDSGKVLGFAKKVNLPNYSVFDEKRLFSRGPEPEIYNFRGIKLGIPICEDIWNENVINILKKKGCEIVISPNGSPFDKYKRNQRITIINSRVKESSLPFLYVNQVGGQDELVFDGSSLIVNSDATIIEQGPCWEESYLVAEYNKESSKFLGEKIDFKESNVLEDIYMATVIGLRDYVVKNNFPGVILGLSGGIDSALCAAIAVDALGPEKIQCFMMPSKFTSKESIIDAKECAKNLKIDI</sequence>
<organism evidence="7">
    <name type="scientific">marine metagenome</name>
    <dbReference type="NCBI Taxonomy" id="408172"/>
    <lineage>
        <taxon>unclassified sequences</taxon>
        <taxon>metagenomes</taxon>
        <taxon>ecological metagenomes</taxon>
    </lineage>
</organism>
<keyword evidence="2" id="KW-0436">Ligase</keyword>
<evidence type="ECO:0000256" key="1">
    <source>
        <dbReference type="ARBA" id="ARBA00004790"/>
    </source>
</evidence>
<keyword evidence="3" id="KW-0547">Nucleotide-binding</keyword>
<protein>
    <recommendedName>
        <fullName evidence="6">CN hydrolase domain-containing protein</fullName>
    </recommendedName>
</protein>
<dbReference type="Pfam" id="PF02540">
    <property type="entry name" value="NAD_synthase"/>
    <property type="match status" value="1"/>
</dbReference>
<dbReference type="GO" id="GO:0005524">
    <property type="term" value="F:ATP binding"/>
    <property type="evidence" value="ECO:0007669"/>
    <property type="project" value="UniProtKB-KW"/>
</dbReference>
<comment type="pathway">
    <text evidence="1">Cofactor biosynthesis; NAD(+) biosynthesis.</text>
</comment>
<evidence type="ECO:0000256" key="3">
    <source>
        <dbReference type="ARBA" id="ARBA00022741"/>
    </source>
</evidence>
<dbReference type="UniPathway" id="UPA00253"/>
<dbReference type="InterPro" id="IPR003010">
    <property type="entry name" value="C-N_Hydrolase"/>
</dbReference>
<dbReference type="Gene3D" id="3.40.50.620">
    <property type="entry name" value="HUPs"/>
    <property type="match status" value="1"/>
</dbReference>
<keyword evidence="5" id="KW-0520">NAD</keyword>
<dbReference type="InterPro" id="IPR003694">
    <property type="entry name" value="NAD_synthase"/>
</dbReference>
<dbReference type="AlphaFoldDB" id="A0A381UX96"/>
<dbReference type="Gene3D" id="3.60.110.10">
    <property type="entry name" value="Carbon-nitrogen hydrolase"/>
    <property type="match status" value="1"/>
</dbReference>
<evidence type="ECO:0000256" key="5">
    <source>
        <dbReference type="ARBA" id="ARBA00023027"/>
    </source>
</evidence>
<dbReference type="SUPFAM" id="SSF56317">
    <property type="entry name" value="Carbon-nitrogen hydrolase"/>
    <property type="match status" value="1"/>
</dbReference>
<dbReference type="PANTHER" id="PTHR23090:SF9">
    <property type="entry name" value="GLUTAMINE-DEPENDENT NAD(+) SYNTHETASE"/>
    <property type="match status" value="1"/>
</dbReference>
<dbReference type="GO" id="GO:0004359">
    <property type="term" value="F:glutaminase activity"/>
    <property type="evidence" value="ECO:0007669"/>
    <property type="project" value="InterPro"/>
</dbReference>
<feature type="non-terminal residue" evidence="7">
    <location>
        <position position="338"/>
    </location>
</feature>
<accession>A0A381UX96</accession>
<dbReference type="PANTHER" id="PTHR23090">
    <property type="entry name" value="NH 3 /GLUTAMINE-DEPENDENT NAD + SYNTHETASE"/>
    <property type="match status" value="1"/>
</dbReference>
<name>A0A381UX96_9ZZZZ</name>
<dbReference type="GO" id="GO:0005737">
    <property type="term" value="C:cytoplasm"/>
    <property type="evidence" value="ECO:0007669"/>
    <property type="project" value="InterPro"/>
</dbReference>
<dbReference type="InterPro" id="IPR014729">
    <property type="entry name" value="Rossmann-like_a/b/a_fold"/>
</dbReference>
<reference evidence="7" key="1">
    <citation type="submission" date="2018-05" db="EMBL/GenBank/DDBJ databases">
        <authorList>
            <person name="Lanie J.A."/>
            <person name="Ng W.-L."/>
            <person name="Kazmierczak K.M."/>
            <person name="Andrzejewski T.M."/>
            <person name="Davidsen T.M."/>
            <person name="Wayne K.J."/>
            <person name="Tettelin H."/>
            <person name="Glass J.I."/>
            <person name="Rusch D."/>
            <person name="Podicherti R."/>
            <person name="Tsui H.-C.T."/>
            <person name="Winkler M.E."/>
        </authorList>
    </citation>
    <scope>NUCLEOTIDE SEQUENCE</scope>
</reference>
<dbReference type="Pfam" id="PF00795">
    <property type="entry name" value="CN_hydrolase"/>
    <property type="match status" value="1"/>
</dbReference>
<proteinExistence type="predicted"/>
<dbReference type="CDD" id="cd00553">
    <property type="entry name" value="NAD_synthase"/>
    <property type="match status" value="1"/>
</dbReference>
<evidence type="ECO:0000259" key="6">
    <source>
        <dbReference type="PROSITE" id="PS50263"/>
    </source>
</evidence>
<dbReference type="GO" id="GO:0003952">
    <property type="term" value="F:NAD+ synthase (glutamine-hydrolyzing) activity"/>
    <property type="evidence" value="ECO:0007669"/>
    <property type="project" value="InterPro"/>
</dbReference>
<dbReference type="SUPFAM" id="SSF52402">
    <property type="entry name" value="Adenine nucleotide alpha hydrolases-like"/>
    <property type="match status" value="1"/>
</dbReference>
<keyword evidence="4" id="KW-0067">ATP-binding</keyword>
<dbReference type="PROSITE" id="PS50263">
    <property type="entry name" value="CN_HYDROLASE"/>
    <property type="match status" value="1"/>
</dbReference>
<gene>
    <name evidence="7" type="ORF">METZ01_LOCUS84851</name>
</gene>
<dbReference type="EMBL" id="UINC01007202">
    <property type="protein sequence ID" value="SVA31997.1"/>
    <property type="molecule type" value="Genomic_DNA"/>
</dbReference>
<evidence type="ECO:0000313" key="7">
    <source>
        <dbReference type="EMBL" id="SVA31997.1"/>
    </source>
</evidence>
<dbReference type="InterPro" id="IPR022310">
    <property type="entry name" value="NAD/GMP_synthase"/>
</dbReference>
<evidence type="ECO:0000256" key="4">
    <source>
        <dbReference type="ARBA" id="ARBA00022840"/>
    </source>
</evidence>
<dbReference type="CDD" id="cd07570">
    <property type="entry name" value="GAT_Gln-NAD-synth"/>
    <property type="match status" value="1"/>
</dbReference>
<feature type="domain" description="CN hydrolase" evidence="6">
    <location>
        <begin position="1"/>
        <end position="242"/>
    </location>
</feature>